<dbReference type="PANTHER" id="PTHR15237">
    <property type="entry name" value="DNA REPAIR PROTEIN RAD9"/>
    <property type="match status" value="1"/>
</dbReference>
<evidence type="ECO:0000256" key="5">
    <source>
        <dbReference type="ARBA" id="ARBA00022553"/>
    </source>
</evidence>
<dbReference type="PIRSF" id="PIRSF009303">
    <property type="entry name" value="Cell_cycle_RAD9"/>
    <property type="match status" value="1"/>
</dbReference>
<dbReference type="AlphaFoldDB" id="F6XHG7"/>
<dbReference type="OMA" id="RTRQHHL"/>
<keyword evidence="9" id="KW-0269">Exonuclease</keyword>
<dbReference type="Gene3D" id="3.70.10.10">
    <property type="match status" value="1"/>
</dbReference>
<reference evidence="14" key="2">
    <citation type="submission" date="2025-08" db="UniProtKB">
        <authorList>
            <consortium name="Ensembl"/>
        </authorList>
    </citation>
    <scope>IDENTIFICATION</scope>
    <source>
        <strain evidence="14">Glennie</strain>
    </source>
</reference>
<evidence type="ECO:0000256" key="3">
    <source>
        <dbReference type="ARBA" id="ARBA00008494"/>
    </source>
</evidence>
<dbReference type="CDD" id="cd00577">
    <property type="entry name" value="PCNA"/>
    <property type="match status" value="1"/>
</dbReference>
<dbReference type="GO" id="GO:0071479">
    <property type="term" value="P:cellular response to ionizing radiation"/>
    <property type="evidence" value="ECO:0000318"/>
    <property type="project" value="GO_Central"/>
</dbReference>
<gene>
    <name evidence="14" type="primary">RAD9B</name>
</gene>
<dbReference type="FunCoup" id="F6XHG7">
    <property type="interactions" value="1650"/>
</dbReference>
<dbReference type="GO" id="GO:0006281">
    <property type="term" value="P:DNA repair"/>
    <property type="evidence" value="ECO:0000318"/>
    <property type="project" value="GO_Central"/>
</dbReference>
<dbReference type="InterPro" id="IPR026584">
    <property type="entry name" value="Rad9"/>
</dbReference>
<reference evidence="14" key="3">
    <citation type="submission" date="2025-09" db="UniProtKB">
        <authorList>
            <consortium name="Ensembl"/>
        </authorList>
    </citation>
    <scope>IDENTIFICATION</scope>
    <source>
        <strain evidence="14">Glennie</strain>
    </source>
</reference>
<evidence type="ECO:0000256" key="12">
    <source>
        <dbReference type="ARBA" id="ARBA00069752"/>
    </source>
</evidence>
<dbReference type="GO" id="GO:0008311">
    <property type="term" value="F:double-stranded DNA 3'-5' DNA exonuclease activity"/>
    <property type="evidence" value="ECO:0007669"/>
    <property type="project" value="UniProtKB-EC"/>
</dbReference>
<evidence type="ECO:0000256" key="9">
    <source>
        <dbReference type="ARBA" id="ARBA00022839"/>
    </source>
</evidence>
<dbReference type="Proteomes" id="UP000002279">
    <property type="component" value="Chromosome 2"/>
</dbReference>
<dbReference type="FunFam" id="3.70.10.10:FF:000005">
    <property type="entry name" value="Cell cycle checkpoint control protein"/>
    <property type="match status" value="1"/>
</dbReference>
<dbReference type="GeneTree" id="ENSGT00390000005767"/>
<dbReference type="InterPro" id="IPR046938">
    <property type="entry name" value="DNA_clamp_sf"/>
</dbReference>
<organism evidence="14 15">
    <name type="scientific">Ornithorhynchus anatinus</name>
    <name type="common">Duckbill platypus</name>
    <dbReference type="NCBI Taxonomy" id="9258"/>
    <lineage>
        <taxon>Eukaryota</taxon>
        <taxon>Metazoa</taxon>
        <taxon>Chordata</taxon>
        <taxon>Craniata</taxon>
        <taxon>Vertebrata</taxon>
        <taxon>Euteleostomi</taxon>
        <taxon>Mammalia</taxon>
        <taxon>Monotremata</taxon>
        <taxon>Ornithorhynchidae</taxon>
        <taxon>Ornithorhynchus</taxon>
    </lineage>
</organism>
<dbReference type="GO" id="GO:0030896">
    <property type="term" value="C:checkpoint clamp complex"/>
    <property type="evidence" value="ECO:0000318"/>
    <property type="project" value="GO_Central"/>
</dbReference>
<dbReference type="EC" id="3.1.11.2" evidence="4"/>
<keyword evidence="6" id="KW-0540">Nuclease</keyword>
<evidence type="ECO:0000256" key="7">
    <source>
        <dbReference type="ARBA" id="ARBA00022763"/>
    </source>
</evidence>
<dbReference type="STRING" id="9258.ENSOANP00000025710"/>
<evidence type="ECO:0000256" key="6">
    <source>
        <dbReference type="ARBA" id="ARBA00022722"/>
    </source>
</evidence>
<dbReference type="InParanoid" id="F6XHG7"/>
<comment type="similarity">
    <text evidence="3">Belongs to the rad9 family.</text>
</comment>
<dbReference type="eggNOG" id="KOG2810">
    <property type="taxonomic scope" value="Eukaryota"/>
</dbReference>
<protein>
    <recommendedName>
        <fullName evidence="12">Cell cycle checkpoint control protein RAD9A</fullName>
        <ecNumber evidence="4">3.1.11.2</ecNumber>
    </recommendedName>
    <alternativeName>
        <fullName evidence="13">DNA repair exonuclease rad9 homolog A</fullName>
    </alternativeName>
</protein>
<evidence type="ECO:0000256" key="2">
    <source>
        <dbReference type="ARBA" id="ARBA00004123"/>
    </source>
</evidence>
<evidence type="ECO:0000256" key="8">
    <source>
        <dbReference type="ARBA" id="ARBA00022801"/>
    </source>
</evidence>
<keyword evidence="7" id="KW-0227">DNA damage</keyword>
<evidence type="ECO:0000256" key="10">
    <source>
        <dbReference type="ARBA" id="ARBA00023242"/>
    </source>
</evidence>
<evidence type="ECO:0000313" key="14">
    <source>
        <dbReference type="Ensembl" id="ENSOANP00000025710.2"/>
    </source>
</evidence>
<comment type="function">
    <text evidence="11">Component of the 9-1-1 cell-cycle checkpoint response complex that plays a major role in DNA repair. The 9-1-1 complex is recruited to DNA lesion upon damage by the RAD17-replication factor C (RFC) clamp loader complex. Acts then as a sliding clamp platform on DNA for several proteins involved in long-patch base excision repair (LP-BER). The 9-1-1 complex stimulates DNA polymerase beta (POLB) activity by increasing its affinity for the 3'-OH end of the primer-template and stabilizes POLB to those sites where LP-BER proceeds; endonuclease FEN1 cleavage activity on substrates with double, nick, or gap flaps of distinct sequences and lengths; and DNA ligase I (LIG1) on long-patch base excision repair substrates. The 9-1-1 complex is necessary for the recruitment of RHNO1 to sites of double-stranded breaks (DSB) occurring during the S phase. RAD9A possesses 3'-&gt;5' double stranded DNA exonuclease activity.</text>
</comment>
<evidence type="ECO:0000256" key="11">
    <source>
        <dbReference type="ARBA" id="ARBA00059283"/>
    </source>
</evidence>
<dbReference type="GO" id="GO:0031573">
    <property type="term" value="P:mitotic intra-S DNA damage checkpoint signaling"/>
    <property type="evidence" value="ECO:0000318"/>
    <property type="project" value="GO_Central"/>
</dbReference>
<evidence type="ECO:0000256" key="4">
    <source>
        <dbReference type="ARBA" id="ARBA00012115"/>
    </source>
</evidence>
<reference evidence="14 15" key="1">
    <citation type="journal article" date="2008" name="Nature">
        <title>Genome analysis of the platypus reveals unique signatures of evolution.</title>
        <authorList>
            <person name="Warren W.C."/>
            <person name="Hillier L.W."/>
            <person name="Marshall Graves J.A."/>
            <person name="Birney E."/>
            <person name="Ponting C.P."/>
            <person name="Grutzner F."/>
            <person name="Belov K."/>
            <person name="Miller W."/>
            <person name="Clarke L."/>
            <person name="Chinwalla A.T."/>
            <person name="Yang S.P."/>
            <person name="Heger A."/>
            <person name="Locke D.P."/>
            <person name="Miethke P."/>
            <person name="Waters P.D."/>
            <person name="Veyrunes F."/>
            <person name="Fulton L."/>
            <person name="Fulton B."/>
            <person name="Graves T."/>
            <person name="Wallis J."/>
            <person name="Puente X.S."/>
            <person name="Lopez-Otin C."/>
            <person name="Ordonez G.R."/>
            <person name="Eichler E.E."/>
            <person name="Chen L."/>
            <person name="Cheng Z."/>
            <person name="Deakin J.E."/>
            <person name="Alsop A."/>
            <person name="Thompson K."/>
            <person name="Kirby P."/>
            <person name="Papenfuss A.T."/>
            <person name="Wakefield M.J."/>
            <person name="Olender T."/>
            <person name="Lancet D."/>
            <person name="Huttley G.A."/>
            <person name="Smit A.F."/>
            <person name="Pask A."/>
            <person name="Temple-Smith P."/>
            <person name="Batzer M.A."/>
            <person name="Walker J.A."/>
            <person name="Konkel M.K."/>
            <person name="Harris R.S."/>
            <person name="Whittington C.M."/>
            <person name="Wong E.S."/>
            <person name="Gemmell N.J."/>
            <person name="Buschiazzo E."/>
            <person name="Vargas Jentzsch I.M."/>
            <person name="Merkel A."/>
            <person name="Schmitz J."/>
            <person name="Zemann A."/>
            <person name="Churakov G."/>
            <person name="Kriegs J.O."/>
            <person name="Brosius J."/>
            <person name="Murchison E.P."/>
            <person name="Sachidanandam R."/>
            <person name="Smith C."/>
            <person name="Hannon G.J."/>
            <person name="Tsend-Ayush E."/>
            <person name="McMillan D."/>
            <person name="Attenborough R."/>
            <person name="Rens W."/>
            <person name="Ferguson-Smith M."/>
            <person name="Lefevre C.M."/>
            <person name="Sharp J.A."/>
            <person name="Nicholas K.R."/>
            <person name="Ray D.A."/>
            <person name="Kube M."/>
            <person name="Reinhardt R."/>
            <person name="Pringle T.H."/>
            <person name="Taylor J."/>
            <person name="Jones R.C."/>
            <person name="Nixon B."/>
            <person name="Dacheux J.L."/>
            <person name="Niwa H."/>
            <person name="Sekita Y."/>
            <person name="Huang X."/>
            <person name="Stark A."/>
            <person name="Kheradpour P."/>
            <person name="Kellis M."/>
            <person name="Flicek P."/>
            <person name="Chen Y."/>
            <person name="Webber C."/>
            <person name="Hardison R."/>
            <person name="Nelson J."/>
            <person name="Hallsworth-Pepin K."/>
            <person name="Delehaunty K."/>
            <person name="Markovic C."/>
            <person name="Minx P."/>
            <person name="Feng Y."/>
            <person name="Kremitzki C."/>
            <person name="Mitreva M."/>
            <person name="Glasscock J."/>
            <person name="Wylie T."/>
            <person name="Wohldmann P."/>
            <person name="Thiru P."/>
            <person name="Nhan M.N."/>
            <person name="Pohl C.S."/>
            <person name="Smith S.M."/>
            <person name="Hou S."/>
            <person name="Nefedov M."/>
            <person name="de Jong P.J."/>
            <person name="Renfree M.B."/>
            <person name="Mardis E.R."/>
            <person name="Wilson R.K."/>
        </authorList>
    </citation>
    <scope>NUCLEOTIDE SEQUENCE [LARGE SCALE GENOMIC DNA]</scope>
    <source>
        <strain evidence="14 15">Glennie</strain>
    </source>
</reference>
<dbReference type="InterPro" id="IPR007268">
    <property type="entry name" value="Rad9/Ddc1"/>
</dbReference>
<proteinExistence type="inferred from homology"/>
<name>F6XHG7_ORNAN</name>
<dbReference type="Pfam" id="PF04139">
    <property type="entry name" value="Rad9"/>
    <property type="match status" value="1"/>
</dbReference>
<dbReference type="SUPFAM" id="SSF55979">
    <property type="entry name" value="DNA clamp"/>
    <property type="match status" value="1"/>
</dbReference>
<keyword evidence="15" id="KW-1185">Reference proteome</keyword>
<dbReference type="GO" id="GO:0000076">
    <property type="term" value="P:DNA replication checkpoint signaling"/>
    <property type="evidence" value="ECO:0000318"/>
    <property type="project" value="GO_Central"/>
</dbReference>
<dbReference type="PANTHER" id="PTHR15237:SF2">
    <property type="entry name" value="CELL CYCLE CHECKPOINT CONTROL PROTEIN RAD9B"/>
    <property type="match status" value="1"/>
</dbReference>
<comment type="catalytic activity">
    <reaction evidence="1">
        <text>Exonucleolytic cleavage in the 3'- to 5'-direction to yield nucleoside 5'-phosphates.</text>
        <dbReference type="EC" id="3.1.11.2"/>
    </reaction>
</comment>
<dbReference type="Bgee" id="ENSOANG00000030808">
    <property type="expression patterns" value="Expressed in testis and 4 other cell types or tissues"/>
</dbReference>
<sequence>CLLSTYCVQSTVLIFGRAIHALARISDEFWLDPSEKGLALRSMNSSRSAYACVFFPPIFFQMYHSTTIPEGCEKYIPLHLKYKLGIKSVLPIFRSLNTLERNVEKCSIFISDNNCRVVFQLFCKHGIIKTHNLVYEECEPFQAIISKHMCPNILKIPARLIADIMIHFPTHQEEITLVVTPMKACFKSYSEEIVDFTKTVHTEMCLNPDEFDYFQVGVDCNITFCLKQLRGLLAFSEATSSPVTIHFALPGKPVVFSIDDMALEASFVLATLAAVQNITSSPQSLCYSQRLKRLLLVHMNPEEPRFIFPASQLPEDEVLQIPGL</sequence>
<keyword evidence="10" id="KW-0539">Nucleus</keyword>
<dbReference type="Ensembl" id="ENSOANT00000029514.2">
    <property type="protein sequence ID" value="ENSOANP00000025710.2"/>
    <property type="gene ID" value="ENSOANG00000030808.2"/>
</dbReference>
<keyword evidence="8" id="KW-0378">Hydrolase</keyword>
<dbReference type="HOGENOM" id="CLU_1100642_0_0_1"/>
<accession>F6XHG7</accession>
<keyword evidence="5" id="KW-0597">Phosphoprotein</keyword>
<evidence type="ECO:0000256" key="13">
    <source>
        <dbReference type="ARBA" id="ARBA00079896"/>
    </source>
</evidence>
<comment type="subcellular location">
    <subcellularLocation>
        <location evidence="2">Nucleus</location>
    </subcellularLocation>
</comment>
<evidence type="ECO:0000313" key="15">
    <source>
        <dbReference type="Proteomes" id="UP000002279"/>
    </source>
</evidence>
<evidence type="ECO:0000256" key="1">
    <source>
        <dbReference type="ARBA" id="ARBA00000493"/>
    </source>
</evidence>